<dbReference type="PANTHER" id="PTHR30069">
    <property type="entry name" value="TONB-DEPENDENT OUTER MEMBRANE RECEPTOR"/>
    <property type="match status" value="1"/>
</dbReference>
<dbReference type="EMBL" id="BMYD01000002">
    <property type="protein sequence ID" value="GHA80608.1"/>
    <property type="molecule type" value="Genomic_DNA"/>
</dbReference>
<keyword evidence="7 12" id="KW-0798">TonB box</keyword>
<evidence type="ECO:0000256" key="5">
    <source>
        <dbReference type="ARBA" id="ARBA00022729"/>
    </source>
</evidence>
<dbReference type="Gene3D" id="2.170.130.10">
    <property type="entry name" value="TonB-dependent receptor, plug domain"/>
    <property type="match status" value="1"/>
</dbReference>
<evidence type="ECO:0000259" key="15">
    <source>
        <dbReference type="Pfam" id="PF07715"/>
    </source>
</evidence>
<feature type="signal peptide" evidence="13">
    <location>
        <begin position="1"/>
        <end position="31"/>
    </location>
</feature>
<evidence type="ECO:0000256" key="10">
    <source>
        <dbReference type="ARBA" id="ARBA00023237"/>
    </source>
</evidence>
<dbReference type="InterPro" id="IPR036942">
    <property type="entry name" value="Beta-barrel_TonB_sf"/>
</dbReference>
<sequence>MQSRLPVPFRAAAVPSALAVALSALIAPAHAAPDATDLDEVVVTATRTARTQDQTLASVTVIDREQIERLQPLSLPDLLRGLPGISIANNGGPGKATSLFLRGTESDHTLVLIDGLRLGSATTGGASLQDIPVDQIERIEIVRGPFSSLYGADAIGGVIQIFTRRPQTGFAPNASVSVGSFDTLHASAGIAGRSDAGWYSLQAAHVGTEGINAMRTDLSADLDGYYNDSLSLRVGTRVAEAWTLEAHALQANTRNEYDGSFNNLTKGEQRVVGGRARFSPSAAFALTFQLGRTADLSDNFGDFSTTFDTVRELGSVQADIGIEPGLLTLGADWRSDEVATGPEQEPYDVTQRITRGAFAQWQQEFGAHALQLNARHDDDTQFGGHTTGSALWGWELTDSLRLTASAGTAFKAPTFNELYFPNYGNPRLAPEASRSVELGLRGHHDSMNWGLSAFETRVDDLIAYDATLTDDDHPFGQPNNIEEARIRGAEATFDVDVSGWLVRANATWVDPRNEVGRNAGRLLPRRARVTGRLDLDRAFGDFTAGLSVSGAGERYDDVANRNRLGGYGLVDLRLGYVINPAWSVQVTAGNVFDRAYETARFYNQPGRHYLFTVRYRPAR</sequence>
<evidence type="ECO:0000256" key="12">
    <source>
        <dbReference type="RuleBase" id="RU003357"/>
    </source>
</evidence>
<dbReference type="NCBIfam" id="TIGR01779">
    <property type="entry name" value="TonB-B12"/>
    <property type="match status" value="1"/>
</dbReference>
<proteinExistence type="inferred from homology"/>
<comment type="caution">
    <text evidence="16">The sequence shown here is derived from an EMBL/GenBank/DDBJ whole genome shotgun (WGS) entry which is preliminary data.</text>
</comment>
<dbReference type="CDD" id="cd01347">
    <property type="entry name" value="ligand_gated_channel"/>
    <property type="match status" value="1"/>
</dbReference>
<name>A0A918T009_9GAMM</name>
<dbReference type="GO" id="GO:0015420">
    <property type="term" value="F:ABC-type vitamin B12 transporter activity"/>
    <property type="evidence" value="ECO:0007669"/>
    <property type="project" value="InterPro"/>
</dbReference>
<evidence type="ECO:0000256" key="3">
    <source>
        <dbReference type="ARBA" id="ARBA00022452"/>
    </source>
</evidence>
<keyword evidence="3 11" id="KW-1134">Transmembrane beta strand</keyword>
<dbReference type="PANTHER" id="PTHR30069:SF53">
    <property type="entry name" value="COLICIN I RECEPTOR-RELATED"/>
    <property type="match status" value="1"/>
</dbReference>
<dbReference type="InterPro" id="IPR037066">
    <property type="entry name" value="Plug_dom_sf"/>
</dbReference>
<feature type="domain" description="TonB-dependent receptor-like beta-barrel" evidence="14">
    <location>
        <begin position="215"/>
        <end position="591"/>
    </location>
</feature>
<dbReference type="Pfam" id="PF00593">
    <property type="entry name" value="TonB_dep_Rec_b-barrel"/>
    <property type="match status" value="1"/>
</dbReference>
<dbReference type="Gene3D" id="2.40.170.20">
    <property type="entry name" value="TonB-dependent receptor, beta-barrel domain"/>
    <property type="match status" value="1"/>
</dbReference>
<gene>
    <name evidence="16" type="primary">btuB</name>
    <name evidence="16" type="ORF">GCM10007067_18100</name>
</gene>
<evidence type="ECO:0000256" key="2">
    <source>
        <dbReference type="ARBA" id="ARBA00022448"/>
    </source>
</evidence>
<keyword evidence="8" id="KW-0626">Porin</keyword>
<keyword evidence="16" id="KW-0675">Receptor</keyword>
<keyword evidence="4 11" id="KW-0812">Transmembrane</keyword>
<evidence type="ECO:0000256" key="11">
    <source>
        <dbReference type="PROSITE-ProRule" id="PRU01360"/>
    </source>
</evidence>
<feature type="domain" description="TonB-dependent receptor plug" evidence="15">
    <location>
        <begin position="52"/>
        <end position="158"/>
    </location>
</feature>
<evidence type="ECO:0000259" key="14">
    <source>
        <dbReference type="Pfam" id="PF00593"/>
    </source>
</evidence>
<dbReference type="GO" id="GO:0015288">
    <property type="term" value="F:porin activity"/>
    <property type="evidence" value="ECO:0007669"/>
    <property type="project" value="UniProtKB-KW"/>
</dbReference>
<comment type="similarity">
    <text evidence="11 12">Belongs to the TonB-dependent receptor family.</text>
</comment>
<dbReference type="InterPro" id="IPR012910">
    <property type="entry name" value="Plug_dom"/>
</dbReference>
<keyword evidence="2 11" id="KW-0813">Transport</keyword>
<evidence type="ECO:0000313" key="17">
    <source>
        <dbReference type="Proteomes" id="UP000646426"/>
    </source>
</evidence>
<evidence type="ECO:0000256" key="9">
    <source>
        <dbReference type="ARBA" id="ARBA00023136"/>
    </source>
</evidence>
<comment type="subcellular location">
    <subcellularLocation>
        <location evidence="1 11">Cell outer membrane</location>
        <topology evidence="1 11">Multi-pass membrane protein</topology>
    </subcellularLocation>
</comment>
<dbReference type="Proteomes" id="UP000646426">
    <property type="component" value="Unassembled WGS sequence"/>
</dbReference>
<evidence type="ECO:0000256" key="7">
    <source>
        <dbReference type="ARBA" id="ARBA00023077"/>
    </source>
</evidence>
<dbReference type="PROSITE" id="PS52016">
    <property type="entry name" value="TONB_DEPENDENT_REC_3"/>
    <property type="match status" value="1"/>
</dbReference>
<keyword evidence="10 11" id="KW-0998">Cell outer membrane</keyword>
<dbReference type="InterPro" id="IPR000531">
    <property type="entry name" value="Beta-barrel_TonB"/>
</dbReference>
<evidence type="ECO:0000256" key="8">
    <source>
        <dbReference type="ARBA" id="ARBA00023114"/>
    </source>
</evidence>
<keyword evidence="5 13" id="KW-0732">Signal</keyword>
<keyword evidence="17" id="KW-1185">Reference proteome</keyword>
<reference evidence="16" key="2">
    <citation type="submission" date="2020-09" db="EMBL/GenBank/DDBJ databases">
        <authorList>
            <person name="Sun Q."/>
            <person name="Kim S."/>
        </authorList>
    </citation>
    <scope>NUCLEOTIDE SEQUENCE</scope>
    <source>
        <strain evidence="16">KCTC 23077</strain>
    </source>
</reference>
<evidence type="ECO:0000313" key="16">
    <source>
        <dbReference type="EMBL" id="GHA80608.1"/>
    </source>
</evidence>
<dbReference type="GO" id="GO:0009279">
    <property type="term" value="C:cell outer membrane"/>
    <property type="evidence" value="ECO:0007669"/>
    <property type="project" value="UniProtKB-SubCell"/>
</dbReference>
<dbReference type="RefSeq" id="WP_189455613.1">
    <property type="nucleotide sequence ID" value="NZ_BMYD01000002.1"/>
</dbReference>
<protein>
    <submittedName>
        <fullName evidence="16">TonB-dependent vitamin B12 receptor</fullName>
    </submittedName>
</protein>
<reference evidence="16" key="1">
    <citation type="journal article" date="2014" name="Int. J. Syst. Evol. Microbiol.">
        <title>Complete genome sequence of Corynebacterium casei LMG S-19264T (=DSM 44701T), isolated from a smear-ripened cheese.</title>
        <authorList>
            <consortium name="US DOE Joint Genome Institute (JGI-PGF)"/>
            <person name="Walter F."/>
            <person name="Albersmeier A."/>
            <person name="Kalinowski J."/>
            <person name="Ruckert C."/>
        </authorList>
    </citation>
    <scope>NUCLEOTIDE SEQUENCE</scope>
    <source>
        <strain evidence="16">KCTC 23077</strain>
    </source>
</reference>
<evidence type="ECO:0000256" key="4">
    <source>
        <dbReference type="ARBA" id="ARBA00022692"/>
    </source>
</evidence>
<feature type="chain" id="PRO_5037732520" evidence="13">
    <location>
        <begin position="32"/>
        <end position="619"/>
    </location>
</feature>
<evidence type="ECO:0000256" key="6">
    <source>
        <dbReference type="ARBA" id="ARBA00023065"/>
    </source>
</evidence>
<accession>A0A918T009</accession>
<dbReference type="GO" id="GO:0046930">
    <property type="term" value="C:pore complex"/>
    <property type="evidence" value="ECO:0007669"/>
    <property type="project" value="UniProtKB-KW"/>
</dbReference>
<evidence type="ECO:0000256" key="13">
    <source>
        <dbReference type="SAM" id="SignalP"/>
    </source>
</evidence>
<organism evidence="16 17">
    <name type="scientific">Cognatilysobacter bugurensis</name>
    <dbReference type="NCBI Taxonomy" id="543356"/>
    <lineage>
        <taxon>Bacteria</taxon>
        <taxon>Pseudomonadati</taxon>
        <taxon>Pseudomonadota</taxon>
        <taxon>Gammaproteobacteria</taxon>
        <taxon>Lysobacterales</taxon>
        <taxon>Lysobacteraceae</taxon>
        <taxon>Cognatilysobacter</taxon>
    </lineage>
</organism>
<evidence type="ECO:0000256" key="1">
    <source>
        <dbReference type="ARBA" id="ARBA00004571"/>
    </source>
</evidence>
<keyword evidence="6" id="KW-0406">Ion transport</keyword>
<dbReference type="InterPro" id="IPR010101">
    <property type="entry name" value="B12_transptr_BtuB"/>
</dbReference>
<dbReference type="GO" id="GO:0006811">
    <property type="term" value="P:monoatomic ion transport"/>
    <property type="evidence" value="ECO:0007669"/>
    <property type="project" value="UniProtKB-KW"/>
</dbReference>
<dbReference type="Pfam" id="PF07715">
    <property type="entry name" value="Plug"/>
    <property type="match status" value="1"/>
</dbReference>
<dbReference type="SUPFAM" id="SSF56935">
    <property type="entry name" value="Porins"/>
    <property type="match status" value="1"/>
</dbReference>
<keyword evidence="9 11" id="KW-0472">Membrane</keyword>
<dbReference type="AlphaFoldDB" id="A0A918T009"/>
<dbReference type="InterPro" id="IPR039426">
    <property type="entry name" value="TonB-dep_rcpt-like"/>
</dbReference>